<keyword evidence="3" id="KW-1185">Reference proteome</keyword>
<proteinExistence type="predicted"/>
<dbReference type="Proteomes" id="UP000812961">
    <property type="component" value="Unassembled WGS sequence"/>
</dbReference>
<dbReference type="PANTHER" id="PTHR39639:SF1">
    <property type="entry name" value="DUF262 DOMAIN-CONTAINING PROTEIN"/>
    <property type="match status" value="1"/>
</dbReference>
<dbReference type="Pfam" id="PF03235">
    <property type="entry name" value="GmrSD_N"/>
    <property type="match status" value="1"/>
</dbReference>
<dbReference type="InterPro" id="IPR004919">
    <property type="entry name" value="GmrSD_N"/>
</dbReference>
<evidence type="ECO:0000259" key="1">
    <source>
        <dbReference type="Pfam" id="PF03235"/>
    </source>
</evidence>
<evidence type="ECO:0000313" key="2">
    <source>
        <dbReference type="EMBL" id="MBW8684695.1"/>
    </source>
</evidence>
<evidence type="ECO:0000313" key="3">
    <source>
        <dbReference type="Proteomes" id="UP000812961"/>
    </source>
</evidence>
<protein>
    <submittedName>
        <fullName evidence="2">DUF262 domain-containing protein</fullName>
    </submittedName>
</protein>
<accession>A0ABS7GC30</accession>
<sequence>MTTINKLQFSIPANNQKIIELYNKIKRNELQTSPRFQRKLVWRKQHKFNFIDTILSNYPFPEIYISQGELDTEQMTIVDNVVDGQQRLNTIVDYIDGKGDFSQDRTPVIKFAHLDRDTKESFLNYEVSVRYLKNIDRDQVGEIFRRINSTEYSLNTTEIKNAEWGDSEFICFSKQIIEKDIDGLDMELVSYKIDVGNRQTFLNFFHSNTIFSENDINRMLSLQFIMTLIATLCDEQYFQRNSRVQHYVETYFDEFIQAPEIEVRLIKTILFIQSMQFTSSSYWYNKANIFTLIVELFKYETDFIEMEKFRSELHLLEVDNNQYILDLSENKQPQISQDRIRYFENAKEGINDKTAREYRGNLIRTLITECLKR</sequence>
<dbReference type="PANTHER" id="PTHR39639">
    <property type="entry name" value="CHROMOSOME 16, WHOLE GENOME SHOTGUN SEQUENCE"/>
    <property type="match status" value="1"/>
</dbReference>
<feature type="domain" description="GmrSD restriction endonucleases N-terminal" evidence="1">
    <location>
        <begin position="19"/>
        <end position="162"/>
    </location>
</feature>
<dbReference type="RefSeq" id="WP_220249911.1">
    <property type="nucleotide sequence ID" value="NZ_JAICCF010000002.1"/>
</dbReference>
<name>A0ABS7GC30_9BACT</name>
<organism evidence="2 3">
    <name type="scientific">Chitinophaga rhizophila</name>
    <dbReference type="NCBI Taxonomy" id="2866212"/>
    <lineage>
        <taxon>Bacteria</taxon>
        <taxon>Pseudomonadati</taxon>
        <taxon>Bacteroidota</taxon>
        <taxon>Chitinophagia</taxon>
        <taxon>Chitinophagales</taxon>
        <taxon>Chitinophagaceae</taxon>
        <taxon>Chitinophaga</taxon>
    </lineage>
</organism>
<dbReference type="EMBL" id="JAICCF010000002">
    <property type="protein sequence ID" value="MBW8684695.1"/>
    <property type="molecule type" value="Genomic_DNA"/>
</dbReference>
<gene>
    <name evidence="2" type="ORF">K1Y79_10175</name>
</gene>
<reference evidence="2 3" key="1">
    <citation type="submission" date="2021-08" db="EMBL/GenBank/DDBJ databases">
        <title>The genome sequence of Chitinophaga sp. B61.</title>
        <authorList>
            <person name="Zhang X."/>
        </authorList>
    </citation>
    <scope>NUCLEOTIDE SEQUENCE [LARGE SCALE GENOMIC DNA]</scope>
    <source>
        <strain evidence="2 3">B61</strain>
    </source>
</reference>
<comment type="caution">
    <text evidence="2">The sequence shown here is derived from an EMBL/GenBank/DDBJ whole genome shotgun (WGS) entry which is preliminary data.</text>
</comment>